<evidence type="ECO:0000256" key="1">
    <source>
        <dbReference type="SAM" id="Coils"/>
    </source>
</evidence>
<gene>
    <name evidence="2" type="ORF">DPF_1406</name>
</gene>
<reference evidence="3" key="1">
    <citation type="submission" date="2016-06" db="EMBL/GenBank/DDBJ databases">
        <title>Draft genome sequence of Desulfoplanes formicivorans strain Pf12B.</title>
        <authorList>
            <person name="Watanabe M."/>
            <person name="Kojima H."/>
            <person name="Fukui M."/>
        </authorList>
    </citation>
    <scope>NUCLEOTIDE SEQUENCE [LARGE SCALE GENOMIC DNA]</scope>
    <source>
        <strain evidence="3">Pf12B</strain>
    </source>
</reference>
<sequence>MRWLDFARAATKHTKHMEVLTQLTNKIETLIEKKETLEAENMLLRDQLDKERQVKEAVLDKIEHLLGRIQEVNLD</sequence>
<accession>A0A194AHJ9</accession>
<dbReference type="AlphaFoldDB" id="A0A194AHJ9"/>
<keyword evidence="1" id="KW-0175">Coiled coil</keyword>
<organism evidence="2 3">
    <name type="scientific">Desulfoplanes formicivorans</name>
    <dbReference type="NCBI Taxonomy" id="1592317"/>
    <lineage>
        <taxon>Bacteria</taxon>
        <taxon>Pseudomonadati</taxon>
        <taxon>Thermodesulfobacteriota</taxon>
        <taxon>Desulfovibrionia</taxon>
        <taxon>Desulfovibrionales</taxon>
        <taxon>Desulfoplanaceae</taxon>
        <taxon>Desulfoplanes</taxon>
    </lineage>
</organism>
<evidence type="ECO:0000313" key="3">
    <source>
        <dbReference type="Proteomes" id="UP000095200"/>
    </source>
</evidence>
<name>A0A194AHJ9_9BACT</name>
<dbReference type="EMBL" id="BDFE01000015">
    <property type="protein sequence ID" value="GAU08690.1"/>
    <property type="molecule type" value="Genomic_DNA"/>
</dbReference>
<evidence type="ECO:0008006" key="4">
    <source>
        <dbReference type="Google" id="ProtNLM"/>
    </source>
</evidence>
<dbReference type="Proteomes" id="UP000095200">
    <property type="component" value="Unassembled WGS sequence"/>
</dbReference>
<protein>
    <recommendedName>
        <fullName evidence="4">Cell division protein ZapB</fullName>
    </recommendedName>
</protein>
<dbReference type="STRING" id="1592317.DPF_1406"/>
<evidence type="ECO:0000313" key="2">
    <source>
        <dbReference type="EMBL" id="GAU08690.1"/>
    </source>
</evidence>
<feature type="coiled-coil region" evidence="1">
    <location>
        <begin position="20"/>
        <end position="54"/>
    </location>
</feature>
<proteinExistence type="predicted"/>
<comment type="caution">
    <text evidence="2">The sequence shown here is derived from an EMBL/GenBank/DDBJ whole genome shotgun (WGS) entry which is preliminary data.</text>
</comment>
<keyword evidence="3" id="KW-1185">Reference proteome</keyword>